<dbReference type="PROSITE" id="PS50977">
    <property type="entry name" value="HTH_TETR_2"/>
    <property type="match status" value="1"/>
</dbReference>
<keyword evidence="7" id="KW-1185">Reference proteome</keyword>
<dbReference type="Gene3D" id="1.10.357.10">
    <property type="entry name" value="Tetracycline Repressor, domain 2"/>
    <property type="match status" value="1"/>
</dbReference>
<dbReference type="EMBL" id="JMIU01000001">
    <property type="protein sequence ID" value="KDN95014.1"/>
    <property type="molecule type" value="Genomic_DNA"/>
</dbReference>
<dbReference type="SUPFAM" id="SSF48498">
    <property type="entry name" value="Tetracyclin repressor-like, C-terminal domain"/>
    <property type="match status" value="1"/>
</dbReference>
<name>A0A066ZRV4_HYDMR</name>
<evidence type="ECO:0000256" key="3">
    <source>
        <dbReference type="ARBA" id="ARBA00023163"/>
    </source>
</evidence>
<protein>
    <recommendedName>
        <fullName evidence="5">HTH tetR-type domain-containing protein</fullName>
    </recommendedName>
</protein>
<accession>A0A066ZRV4</accession>
<evidence type="ECO:0000313" key="7">
    <source>
        <dbReference type="Proteomes" id="UP000027341"/>
    </source>
</evidence>
<dbReference type="RefSeq" id="WP_029908704.1">
    <property type="nucleotide sequence ID" value="NZ_AP020335.1"/>
</dbReference>
<dbReference type="InterPro" id="IPR011075">
    <property type="entry name" value="TetR_C"/>
</dbReference>
<gene>
    <name evidence="6" type="ORF">EI16_01495</name>
</gene>
<evidence type="ECO:0000259" key="5">
    <source>
        <dbReference type="PROSITE" id="PS50977"/>
    </source>
</evidence>
<evidence type="ECO:0000313" key="6">
    <source>
        <dbReference type="EMBL" id="KDN95014.1"/>
    </source>
</evidence>
<sequence length="200" mass="22452">MKQSTSDDSRKKLLDSAFQEIYKCGFQSASISAILSETGLTKGALYHHFPTKKDLGLAVIDEVIYRALEERFFSPLKNSDTPLQTLLEIIDRTKERALIRVELGCPLNNLIQEMSPLDEQFKDHLVRVVTIWKGIVEEALLRSQKLGEIRADIDCKDTALFIFAAFEGCIGAAKNMQSAEVLASCIDRLHDYVSGLKNDQ</sequence>
<keyword evidence="3" id="KW-0804">Transcription</keyword>
<evidence type="ECO:0000256" key="4">
    <source>
        <dbReference type="PROSITE-ProRule" id="PRU00335"/>
    </source>
</evidence>
<evidence type="ECO:0000256" key="1">
    <source>
        <dbReference type="ARBA" id="ARBA00023015"/>
    </source>
</evidence>
<dbReference type="PRINTS" id="PR00455">
    <property type="entry name" value="HTHTETR"/>
</dbReference>
<dbReference type="PROSITE" id="PS01081">
    <property type="entry name" value="HTH_TETR_1"/>
    <property type="match status" value="1"/>
</dbReference>
<dbReference type="InterPro" id="IPR009057">
    <property type="entry name" value="Homeodomain-like_sf"/>
</dbReference>
<dbReference type="Pfam" id="PF16925">
    <property type="entry name" value="TetR_C_13"/>
    <property type="match status" value="1"/>
</dbReference>
<reference evidence="6 7" key="1">
    <citation type="submission" date="2014-04" db="EMBL/GenBank/DDBJ databases">
        <title>Draft genome sequence of Hydrogenovibrio marinus MH-110, a model organism for aerobic H2 metabolism.</title>
        <authorList>
            <person name="Cha H.J."/>
            <person name="Jo B.H."/>
            <person name="Hwang B.H."/>
        </authorList>
    </citation>
    <scope>NUCLEOTIDE SEQUENCE [LARGE SCALE GENOMIC DNA]</scope>
    <source>
        <strain evidence="6 7">MH-110</strain>
    </source>
</reference>
<feature type="DNA-binding region" description="H-T-H motif" evidence="4">
    <location>
        <begin position="30"/>
        <end position="49"/>
    </location>
</feature>
<dbReference type="AlphaFoldDB" id="A0A066ZRV4"/>
<keyword evidence="1" id="KW-0805">Transcription regulation</keyword>
<proteinExistence type="predicted"/>
<dbReference type="GO" id="GO:0003677">
    <property type="term" value="F:DNA binding"/>
    <property type="evidence" value="ECO:0007669"/>
    <property type="project" value="UniProtKB-UniRule"/>
</dbReference>
<dbReference type="InterPro" id="IPR023772">
    <property type="entry name" value="DNA-bd_HTH_TetR-type_CS"/>
</dbReference>
<dbReference type="STRING" id="28885.EI16_01495"/>
<dbReference type="Pfam" id="PF00440">
    <property type="entry name" value="TetR_N"/>
    <property type="match status" value="1"/>
</dbReference>
<dbReference type="PANTHER" id="PTHR47506">
    <property type="entry name" value="TRANSCRIPTIONAL REGULATORY PROTEIN"/>
    <property type="match status" value="1"/>
</dbReference>
<keyword evidence="2 4" id="KW-0238">DNA-binding</keyword>
<dbReference type="InterPro" id="IPR036271">
    <property type="entry name" value="Tet_transcr_reg_TetR-rel_C_sf"/>
</dbReference>
<comment type="caution">
    <text evidence="6">The sequence shown here is derived from an EMBL/GenBank/DDBJ whole genome shotgun (WGS) entry which is preliminary data.</text>
</comment>
<dbReference type="InterPro" id="IPR001647">
    <property type="entry name" value="HTH_TetR"/>
</dbReference>
<dbReference type="SUPFAM" id="SSF46689">
    <property type="entry name" value="Homeodomain-like"/>
    <property type="match status" value="1"/>
</dbReference>
<dbReference type="Proteomes" id="UP000027341">
    <property type="component" value="Unassembled WGS sequence"/>
</dbReference>
<organism evidence="6 7">
    <name type="scientific">Hydrogenovibrio marinus</name>
    <dbReference type="NCBI Taxonomy" id="28885"/>
    <lineage>
        <taxon>Bacteria</taxon>
        <taxon>Pseudomonadati</taxon>
        <taxon>Pseudomonadota</taxon>
        <taxon>Gammaproteobacteria</taxon>
        <taxon>Thiotrichales</taxon>
        <taxon>Piscirickettsiaceae</taxon>
        <taxon>Hydrogenovibrio</taxon>
    </lineage>
</organism>
<feature type="domain" description="HTH tetR-type" evidence="5">
    <location>
        <begin position="7"/>
        <end position="67"/>
    </location>
</feature>
<evidence type="ECO:0000256" key="2">
    <source>
        <dbReference type="ARBA" id="ARBA00023125"/>
    </source>
</evidence>
<dbReference type="PANTHER" id="PTHR47506:SF6">
    <property type="entry name" value="HTH-TYPE TRANSCRIPTIONAL REPRESSOR NEMR"/>
    <property type="match status" value="1"/>
</dbReference>